<evidence type="ECO:0000259" key="3">
    <source>
        <dbReference type="SMART" id="SM00507"/>
    </source>
</evidence>
<dbReference type="AlphaFoldDB" id="A0A8J3C580"/>
<protein>
    <recommendedName>
        <fullName evidence="3">HNH nuclease domain-containing protein</fullName>
    </recommendedName>
</protein>
<reference evidence="4" key="2">
    <citation type="submission" date="2020-09" db="EMBL/GenBank/DDBJ databases">
        <authorList>
            <person name="Sun Q."/>
            <person name="Zhou Y."/>
        </authorList>
    </citation>
    <scope>NUCLEOTIDE SEQUENCE</scope>
    <source>
        <strain evidence="4">CGMCC 4.7299</strain>
    </source>
</reference>
<name>A0A8J3C580_9ACTN</name>
<evidence type="ECO:0000256" key="1">
    <source>
        <dbReference type="ARBA" id="ARBA00023450"/>
    </source>
</evidence>
<dbReference type="Gene3D" id="1.10.30.50">
    <property type="match status" value="1"/>
</dbReference>
<dbReference type="Proteomes" id="UP000656042">
    <property type="component" value="Unassembled WGS sequence"/>
</dbReference>
<keyword evidence="5" id="KW-1185">Reference proteome</keyword>
<sequence>MTTRWEHAETTALDCAAAPVWPLSDAEVIDALRTVHRAGQALHAATLHLIQQLDTRDVPSTQHATSLANWLRWHLRISAAHARTLVAQAKAVDHRPDLDHALTTARVNAEQVTVIARCLDGLDSDPDVPAALTAEAESALVGWAPELDPVALRHAGERILAHLAPEIAERVEEVALARADKRAERDRYLTLTTIGDGRVRLHGILGTEAAAVITAALDPLCSPRRRTIPGSADPGSADPGSAEPGSADPGSTDPGNADPGSAEPGSADPGSAGPACLADAAAVGAGSVVTDARTPGQRRADALVDICQLALRTTALPENGGDRPQLAVTAPYDVLHQKLGIGTLDTGERLHPTDVRRLACDARILPAVLGGQGQVLDVGRTRRLATGSLRRALVARDHGCAFPHCDRPAQWCDAHHLASWLDGGPTSLDNLVLLCRYHHRLVHREPWRVRLGPGRHPEFLPPPALDPAQHPLRNRYHLRT</sequence>
<evidence type="ECO:0000313" key="5">
    <source>
        <dbReference type="Proteomes" id="UP000656042"/>
    </source>
</evidence>
<proteinExistence type="inferred from homology"/>
<gene>
    <name evidence="4" type="ORF">GCM10012284_50850</name>
</gene>
<dbReference type="Pfam" id="PF01844">
    <property type="entry name" value="HNH"/>
    <property type="match status" value="1"/>
</dbReference>
<dbReference type="GO" id="GO:0003676">
    <property type="term" value="F:nucleic acid binding"/>
    <property type="evidence" value="ECO:0007669"/>
    <property type="project" value="InterPro"/>
</dbReference>
<evidence type="ECO:0000313" key="4">
    <source>
        <dbReference type="EMBL" id="GGL09930.1"/>
    </source>
</evidence>
<dbReference type="SMART" id="SM00507">
    <property type="entry name" value="HNHc"/>
    <property type="match status" value="1"/>
</dbReference>
<dbReference type="Pfam" id="PF02720">
    <property type="entry name" value="DUF222"/>
    <property type="match status" value="2"/>
</dbReference>
<comment type="caution">
    <text evidence="4">The sequence shown here is derived from an EMBL/GenBank/DDBJ whole genome shotgun (WGS) entry which is preliminary data.</text>
</comment>
<evidence type="ECO:0000256" key="2">
    <source>
        <dbReference type="SAM" id="MobiDB-lite"/>
    </source>
</evidence>
<dbReference type="InterPro" id="IPR003615">
    <property type="entry name" value="HNH_nuc"/>
</dbReference>
<dbReference type="EMBL" id="BMMX01000033">
    <property type="protein sequence ID" value="GGL09930.1"/>
    <property type="molecule type" value="Genomic_DNA"/>
</dbReference>
<accession>A0A8J3C580</accession>
<dbReference type="GO" id="GO:0004519">
    <property type="term" value="F:endonuclease activity"/>
    <property type="evidence" value="ECO:0007669"/>
    <property type="project" value="InterPro"/>
</dbReference>
<dbReference type="CDD" id="cd00085">
    <property type="entry name" value="HNHc"/>
    <property type="match status" value="1"/>
</dbReference>
<dbReference type="RefSeq" id="WP_189081827.1">
    <property type="nucleotide sequence ID" value="NZ_BMMX01000033.1"/>
</dbReference>
<feature type="region of interest" description="Disordered" evidence="2">
    <location>
        <begin position="223"/>
        <end position="274"/>
    </location>
</feature>
<feature type="region of interest" description="Disordered" evidence="2">
    <location>
        <begin position="460"/>
        <end position="480"/>
    </location>
</feature>
<organism evidence="4 5">
    <name type="scientific">Mangrovihabitans endophyticus</name>
    <dbReference type="NCBI Taxonomy" id="1751298"/>
    <lineage>
        <taxon>Bacteria</taxon>
        <taxon>Bacillati</taxon>
        <taxon>Actinomycetota</taxon>
        <taxon>Actinomycetes</taxon>
        <taxon>Micromonosporales</taxon>
        <taxon>Micromonosporaceae</taxon>
        <taxon>Mangrovihabitans</taxon>
    </lineage>
</organism>
<comment type="similarity">
    <text evidence="1">Belongs to the Rv1128c/1148c/1588c/1702c/1945/3466 family.</text>
</comment>
<dbReference type="GO" id="GO:0008270">
    <property type="term" value="F:zinc ion binding"/>
    <property type="evidence" value="ECO:0007669"/>
    <property type="project" value="InterPro"/>
</dbReference>
<feature type="domain" description="HNH nuclease" evidence="3">
    <location>
        <begin position="388"/>
        <end position="440"/>
    </location>
</feature>
<reference evidence="4" key="1">
    <citation type="journal article" date="2014" name="Int. J. Syst. Evol. Microbiol.">
        <title>Complete genome sequence of Corynebacterium casei LMG S-19264T (=DSM 44701T), isolated from a smear-ripened cheese.</title>
        <authorList>
            <consortium name="US DOE Joint Genome Institute (JGI-PGF)"/>
            <person name="Walter F."/>
            <person name="Albersmeier A."/>
            <person name="Kalinowski J."/>
            <person name="Ruckert C."/>
        </authorList>
    </citation>
    <scope>NUCLEOTIDE SEQUENCE</scope>
    <source>
        <strain evidence="4">CGMCC 4.7299</strain>
    </source>
</reference>
<dbReference type="InterPro" id="IPR003870">
    <property type="entry name" value="DUF222"/>
</dbReference>
<dbReference type="InterPro" id="IPR002711">
    <property type="entry name" value="HNH"/>
</dbReference>